<keyword evidence="4" id="KW-1185">Reference proteome</keyword>
<evidence type="ECO:0000313" key="4">
    <source>
        <dbReference type="Proteomes" id="UP001275440"/>
    </source>
</evidence>
<dbReference type="EMBL" id="WBMO01000005">
    <property type="protein sequence ID" value="MDV2478591.1"/>
    <property type="molecule type" value="Genomic_DNA"/>
</dbReference>
<evidence type="ECO:0000313" key="2">
    <source>
        <dbReference type="EMBL" id="MDV2474212.1"/>
    </source>
</evidence>
<evidence type="ECO:0000313" key="3">
    <source>
        <dbReference type="EMBL" id="MDV2478591.1"/>
    </source>
</evidence>
<name>A0ABU3WX60_9NOCA</name>
<protein>
    <recommendedName>
        <fullName evidence="5">RecT-like ssDNA binding protein</fullName>
    </recommendedName>
</protein>
<gene>
    <name evidence="2" type="ORF">F8M49_00205</name>
    <name evidence="3" type="ORF">F8M49_29975</name>
</gene>
<evidence type="ECO:0000256" key="1">
    <source>
        <dbReference type="SAM" id="MobiDB-lite"/>
    </source>
</evidence>
<feature type="region of interest" description="Disordered" evidence="1">
    <location>
        <begin position="236"/>
        <end position="267"/>
    </location>
</feature>
<dbReference type="Proteomes" id="UP001275440">
    <property type="component" value="Unassembled WGS sequence"/>
</dbReference>
<comment type="caution">
    <text evidence="3">The sequence shown here is derived from an EMBL/GenBank/DDBJ whole genome shotgun (WGS) entry which is preliminary data.</text>
</comment>
<accession>A0ABU3WX60</accession>
<evidence type="ECO:0008006" key="5">
    <source>
        <dbReference type="Google" id="ProtNLM"/>
    </source>
</evidence>
<sequence length="326" mass="34820">MTSNDIAPLDENDIVPAGVGFAATDASKTAIDTLMSHAQAMDVAYRLAEGMCKTALVPAMYRNKPEDGTAAILYGAELGLNPIQSLQQIFTVHGKPAIEARTMVALLKVKGYHIWTESSTDDEVTVCGQAPSGITESSTWDIERATKAGYVPTIDEKTGKYKTNDKGNLIGNEKYLKDPQAMLYAKAAAEVCRKLAPDVLLGIAYTREDLESEPPEQATVQRAAPRQRGIAGARAALGVASNSSAKPESVQVSEPEEPETKAPPAATAADIKRLDAALTEAGITDQDERRTFLSARVGRELQAARDLTRDEVASVIRFVKSGGDGE</sequence>
<dbReference type="EMBL" id="WBMO01000001">
    <property type="protein sequence ID" value="MDV2474212.1"/>
    <property type="molecule type" value="Genomic_DNA"/>
</dbReference>
<reference evidence="3 4" key="1">
    <citation type="submission" date="2019-10" db="EMBL/GenBank/DDBJ databases">
        <title>Draft Genome Assembly of Rhodococcus zopfii DSM44189.</title>
        <authorList>
            <person name="Sutton J.M."/>
            <person name="Akob D.M."/>
            <person name="Bushman T.J."/>
        </authorList>
    </citation>
    <scope>NUCLEOTIDE SEQUENCE [LARGE SCALE GENOMIC DNA]</scope>
    <source>
        <strain evidence="3 4">DSM 44189</strain>
    </source>
</reference>
<proteinExistence type="predicted"/>
<organism evidence="3 4">
    <name type="scientific">Rhodococcus zopfii</name>
    <dbReference type="NCBI Taxonomy" id="43772"/>
    <lineage>
        <taxon>Bacteria</taxon>
        <taxon>Bacillati</taxon>
        <taxon>Actinomycetota</taxon>
        <taxon>Actinomycetes</taxon>
        <taxon>Mycobacteriales</taxon>
        <taxon>Nocardiaceae</taxon>
        <taxon>Rhodococcus</taxon>
    </lineage>
</organism>